<sequence>AGSHTIGQARCTTFRSRIYNETNIDASFARARRVNCPISNGTGDGNLAPLDLETPTKFDNRYFKNLVENKGLLHSDQQLYNGAYTDSVVERFVNRPESFERDFVVGMIRMGNISPLTGSDGEIRKSCRRIN</sequence>
<accession>S8DVG5</accession>
<feature type="binding site" evidence="10">
    <location>
        <position position="5"/>
    </location>
    <ligand>
        <name>Ca(2+)</name>
        <dbReference type="ChEBI" id="CHEBI:29108"/>
        <label>2</label>
    </ligand>
</feature>
<keyword evidence="9 11" id="KW-1015">Disulfide bond</keyword>
<dbReference type="AlphaFoldDB" id="S8DVG5"/>
<evidence type="ECO:0000256" key="3">
    <source>
        <dbReference type="ARBA" id="ARBA00022559"/>
    </source>
</evidence>
<name>S8DVG5_9LAMI</name>
<evidence type="ECO:0000256" key="6">
    <source>
        <dbReference type="ARBA" id="ARBA00022837"/>
    </source>
</evidence>
<keyword evidence="4" id="KW-0349">Heme</keyword>
<dbReference type="GO" id="GO:0020037">
    <property type="term" value="F:heme binding"/>
    <property type="evidence" value="ECO:0007669"/>
    <property type="project" value="InterPro"/>
</dbReference>
<evidence type="ECO:0000256" key="7">
    <source>
        <dbReference type="ARBA" id="ARBA00023002"/>
    </source>
</evidence>
<evidence type="ECO:0000256" key="2">
    <source>
        <dbReference type="ARBA" id="ARBA00012313"/>
    </source>
</evidence>
<evidence type="ECO:0000256" key="12">
    <source>
        <dbReference type="RuleBase" id="RU004241"/>
    </source>
</evidence>
<comment type="caution">
    <text evidence="14">The sequence shown here is derived from an EMBL/GenBank/DDBJ whole genome shotgun (WGS) entry which is preliminary data.</text>
</comment>
<feature type="binding site" evidence="10">
    <location>
        <position position="51"/>
    </location>
    <ligand>
        <name>Ca(2+)</name>
        <dbReference type="ChEBI" id="CHEBI:29108"/>
        <label>2</label>
    </ligand>
</feature>
<comment type="cofactor">
    <cofactor evidence="10">
        <name>Ca(2+)</name>
        <dbReference type="ChEBI" id="CHEBI:29108"/>
    </cofactor>
    <text evidence="10">Binds 2 calcium ions per subunit.</text>
</comment>
<dbReference type="PANTHER" id="PTHR31388:SF5">
    <property type="entry name" value="PEROXIDASE"/>
    <property type="match status" value="1"/>
</dbReference>
<keyword evidence="15" id="KW-1185">Reference proteome</keyword>
<evidence type="ECO:0000313" key="15">
    <source>
        <dbReference type="Proteomes" id="UP000015453"/>
    </source>
</evidence>
<evidence type="ECO:0000256" key="5">
    <source>
        <dbReference type="ARBA" id="ARBA00022723"/>
    </source>
</evidence>
<dbReference type="Gene3D" id="1.10.520.10">
    <property type="match status" value="1"/>
</dbReference>
<dbReference type="PROSITE" id="PS50873">
    <property type="entry name" value="PEROXIDASE_4"/>
    <property type="match status" value="1"/>
</dbReference>
<feature type="binding site" evidence="10">
    <location>
        <position position="54"/>
    </location>
    <ligand>
        <name>Ca(2+)</name>
        <dbReference type="ChEBI" id="CHEBI:29108"/>
        <label>2</label>
    </ligand>
</feature>
<evidence type="ECO:0000256" key="1">
    <source>
        <dbReference type="ARBA" id="ARBA00000189"/>
    </source>
</evidence>
<proteinExistence type="inferred from homology"/>
<dbReference type="SUPFAM" id="SSF48113">
    <property type="entry name" value="Heme-dependent peroxidases"/>
    <property type="match status" value="1"/>
</dbReference>
<organism evidence="14 15">
    <name type="scientific">Genlisea aurea</name>
    <dbReference type="NCBI Taxonomy" id="192259"/>
    <lineage>
        <taxon>Eukaryota</taxon>
        <taxon>Viridiplantae</taxon>
        <taxon>Streptophyta</taxon>
        <taxon>Embryophyta</taxon>
        <taxon>Tracheophyta</taxon>
        <taxon>Spermatophyta</taxon>
        <taxon>Magnoliopsida</taxon>
        <taxon>eudicotyledons</taxon>
        <taxon>Gunneridae</taxon>
        <taxon>Pentapetalae</taxon>
        <taxon>asterids</taxon>
        <taxon>lamiids</taxon>
        <taxon>Lamiales</taxon>
        <taxon>Lentibulariaceae</taxon>
        <taxon>Genlisea</taxon>
    </lineage>
</organism>
<dbReference type="GO" id="GO:0046872">
    <property type="term" value="F:metal ion binding"/>
    <property type="evidence" value="ECO:0007669"/>
    <property type="project" value="UniProtKB-KW"/>
</dbReference>
<feature type="non-terminal residue" evidence="14">
    <location>
        <position position="131"/>
    </location>
</feature>
<comment type="similarity">
    <text evidence="12">Belongs to the peroxidase family.</text>
</comment>
<evidence type="ECO:0000256" key="8">
    <source>
        <dbReference type="ARBA" id="ARBA00023004"/>
    </source>
</evidence>
<dbReference type="GO" id="GO:0006979">
    <property type="term" value="P:response to oxidative stress"/>
    <property type="evidence" value="ECO:0007669"/>
    <property type="project" value="InterPro"/>
</dbReference>
<keyword evidence="6 10" id="KW-0106">Calcium</keyword>
<dbReference type="OrthoDB" id="2113341at2759"/>
<keyword evidence="7" id="KW-0560">Oxidoreductase</keyword>
<dbReference type="EC" id="1.11.1.7" evidence="2"/>
<dbReference type="InterPro" id="IPR010255">
    <property type="entry name" value="Haem_peroxidase_sf"/>
</dbReference>
<keyword evidence="8 10" id="KW-0408">Iron</keyword>
<keyword evidence="5 10" id="KW-0479">Metal-binding</keyword>
<comment type="catalytic activity">
    <reaction evidence="1">
        <text>2 a phenolic donor + H2O2 = 2 a phenolic radical donor + 2 H2O</text>
        <dbReference type="Rhea" id="RHEA:56136"/>
        <dbReference type="ChEBI" id="CHEBI:15377"/>
        <dbReference type="ChEBI" id="CHEBI:16240"/>
        <dbReference type="ChEBI" id="CHEBI:139520"/>
        <dbReference type="ChEBI" id="CHEBI:139521"/>
        <dbReference type="EC" id="1.11.1.7"/>
    </reaction>
</comment>
<feature type="domain" description="Plant heme peroxidase family profile" evidence="13">
    <location>
        <begin position="1"/>
        <end position="131"/>
    </location>
</feature>
<evidence type="ECO:0000259" key="13">
    <source>
        <dbReference type="PROSITE" id="PS50873"/>
    </source>
</evidence>
<dbReference type="InterPro" id="IPR000823">
    <property type="entry name" value="Peroxidase_pln"/>
</dbReference>
<keyword evidence="3 14" id="KW-0575">Peroxidase</keyword>
<comment type="cofactor">
    <cofactor evidence="10">
        <name>heme b</name>
        <dbReference type="ChEBI" id="CHEBI:60344"/>
    </cofactor>
    <text evidence="10">Binds 1 heme b (iron(II)-protoporphyrin IX) group per subunit.</text>
</comment>
<dbReference type="Proteomes" id="UP000015453">
    <property type="component" value="Unassembled WGS sequence"/>
</dbReference>
<feature type="binding site" evidence="10">
    <location>
        <position position="59"/>
    </location>
    <ligand>
        <name>Ca(2+)</name>
        <dbReference type="ChEBI" id="CHEBI:29108"/>
        <label>2</label>
    </ligand>
</feature>
<feature type="binding site" description="axial binding residue" evidence="10">
    <location>
        <position position="4"/>
    </location>
    <ligand>
        <name>heme b</name>
        <dbReference type="ChEBI" id="CHEBI:60344"/>
    </ligand>
    <ligandPart>
        <name>Fe</name>
        <dbReference type="ChEBI" id="CHEBI:18248"/>
    </ligandPart>
</feature>
<dbReference type="FunFam" id="1.10.420.10:FF:000001">
    <property type="entry name" value="Peroxidase"/>
    <property type="match status" value="1"/>
</dbReference>
<feature type="disulfide bond" evidence="11">
    <location>
        <begin position="11"/>
        <end position="36"/>
    </location>
</feature>
<reference evidence="14 15" key="1">
    <citation type="journal article" date="2013" name="BMC Genomics">
        <title>The miniature genome of a carnivorous plant Genlisea aurea contains a low number of genes and short non-coding sequences.</title>
        <authorList>
            <person name="Leushkin E.V."/>
            <person name="Sutormin R.A."/>
            <person name="Nabieva E.R."/>
            <person name="Penin A.A."/>
            <person name="Kondrashov A.S."/>
            <person name="Logacheva M.D."/>
        </authorList>
    </citation>
    <scope>NUCLEOTIDE SEQUENCE [LARGE SCALE GENOMIC DNA]</scope>
</reference>
<dbReference type="InterPro" id="IPR002016">
    <property type="entry name" value="Haem_peroxidase"/>
</dbReference>
<evidence type="ECO:0000256" key="10">
    <source>
        <dbReference type="PIRSR" id="PIRSR600823-3"/>
    </source>
</evidence>
<gene>
    <name evidence="14" type="ORF">M569_07592</name>
</gene>
<evidence type="ECO:0000256" key="11">
    <source>
        <dbReference type="PIRSR" id="PIRSR600823-5"/>
    </source>
</evidence>
<protein>
    <recommendedName>
        <fullName evidence="2">peroxidase</fullName>
        <ecNumber evidence="2">1.11.1.7</ecNumber>
    </recommendedName>
</protein>
<dbReference type="PANTHER" id="PTHR31388">
    <property type="entry name" value="PEROXIDASE 72-RELATED"/>
    <property type="match status" value="1"/>
</dbReference>
<evidence type="ECO:0000313" key="14">
    <source>
        <dbReference type="EMBL" id="EPS67183.1"/>
    </source>
</evidence>
<evidence type="ECO:0000256" key="4">
    <source>
        <dbReference type="ARBA" id="ARBA00022617"/>
    </source>
</evidence>
<feature type="non-terminal residue" evidence="14">
    <location>
        <position position="1"/>
    </location>
</feature>
<dbReference type="EMBL" id="AUSU01003251">
    <property type="protein sequence ID" value="EPS67183.1"/>
    <property type="molecule type" value="Genomic_DNA"/>
</dbReference>
<dbReference type="PRINTS" id="PR00461">
    <property type="entry name" value="PLPEROXIDASE"/>
</dbReference>
<dbReference type="SMR" id="S8DVG5"/>
<dbReference type="Gene3D" id="1.10.420.10">
    <property type="entry name" value="Peroxidase, domain 2"/>
    <property type="match status" value="1"/>
</dbReference>
<dbReference type="GO" id="GO:0140825">
    <property type="term" value="F:lactoperoxidase activity"/>
    <property type="evidence" value="ECO:0007669"/>
    <property type="project" value="UniProtKB-EC"/>
</dbReference>
<dbReference type="Pfam" id="PF00141">
    <property type="entry name" value="peroxidase"/>
    <property type="match status" value="1"/>
</dbReference>
<evidence type="ECO:0000256" key="9">
    <source>
        <dbReference type="ARBA" id="ARBA00023157"/>
    </source>
</evidence>